<keyword evidence="2" id="KW-1185">Reference proteome</keyword>
<sequence>MRFLDRLADRPQAALWYATHPATGAGELLAVQAQGPFPSLRDPQVLRTLCPQAGLNPRDVRRDHERGTLYLTHQAAICQAAQRLYPGLLLRDDTQGLHWSLVVWDPERVRVKGRLRFQPAFQVAS</sequence>
<name>A0ABV8XM11_9DEIO</name>
<dbReference type="RefSeq" id="WP_380035399.1">
    <property type="nucleotide sequence ID" value="NZ_JBHSEH010000004.1"/>
</dbReference>
<evidence type="ECO:0000313" key="1">
    <source>
        <dbReference type="EMBL" id="MFC4424828.1"/>
    </source>
</evidence>
<proteinExistence type="predicted"/>
<reference evidence="2" key="1">
    <citation type="journal article" date="2019" name="Int. J. Syst. Evol. Microbiol.">
        <title>The Global Catalogue of Microorganisms (GCM) 10K type strain sequencing project: providing services to taxonomists for standard genome sequencing and annotation.</title>
        <authorList>
            <consortium name="The Broad Institute Genomics Platform"/>
            <consortium name="The Broad Institute Genome Sequencing Center for Infectious Disease"/>
            <person name="Wu L."/>
            <person name="Ma J."/>
        </authorList>
    </citation>
    <scope>NUCLEOTIDE SEQUENCE [LARGE SCALE GENOMIC DNA]</scope>
    <source>
        <strain evidence="2">CCUG 56029</strain>
    </source>
</reference>
<dbReference type="EMBL" id="JBHSEH010000004">
    <property type="protein sequence ID" value="MFC4424828.1"/>
    <property type="molecule type" value="Genomic_DNA"/>
</dbReference>
<accession>A0ABV8XM11</accession>
<evidence type="ECO:0008006" key="3">
    <source>
        <dbReference type="Google" id="ProtNLM"/>
    </source>
</evidence>
<organism evidence="1 2">
    <name type="scientific">Deinococcus navajonensis</name>
    <dbReference type="NCBI Taxonomy" id="309884"/>
    <lineage>
        <taxon>Bacteria</taxon>
        <taxon>Thermotogati</taxon>
        <taxon>Deinococcota</taxon>
        <taxon>Deinococci</taxon>
        <taxon>Deinococcales</taxon>
        <taxon>Deinococcaceae</taxon>
        <taxon>Deinococcus</taxon>
    </lineage>
</organism>
<protein>
    <recommendedName>
        <fullName evidence="3">RES domain-containing protein</fullName>
    </recommendedName>
</protein>
<comment type="caution">
    <text evidence="1">The sequence shown here is derived from an EMBL/GenBank/DDBJ whole genome shotgun (WGS) entry which is preliminary data.</text>
</comment>
<dbReference type="Proteomes" id="UP001595998">
    <property type="component" value="Unassembled WGS sequence"/>
</dbReference>
<evidence type="ECO:0000313" key="2">
    <source>
        <dbReference type="Proteomes" id="UP001595998"/>
    </source>
</evidence>
<gene>
    <name evidence="1" type="ORF">ACFOZ9_01300</name>
</gene>